<evidence type="ECO:0000256" key="1">
    <source>
        <dbReference type="SAM" id="SignalP"/>
    </source>
</evidence>
<dbReference type="EMBL" id="JAYMYQ010000006">
    <property type="protein sequence ID" value="KAK7324894.1"/>
    <property type="molecule type" value="Genomic_DNA"/>
</dbReference>
<dbReference type="Proteomes" id="UP001367508">
    <property type="component" value="Unassembled WGS sequence"/>
</dbReference>
<dbReference type="AlphaFoldDB" id="A0AAN9KZN8"/>
<reference evidence="2 3" key="1">
    <citation type="submission" date="2024-01" db="EMBL/GenBank/DDBJ databases">
        <title>The genomes of 5 underutilized Papilionoideae crops provide insights into root nodulation and disease resistanc.</title>
        <authorList>
            <person name="Jiang F."/>
        </authorList>
    </citation>
    <scope>NUCLEOTIDE SEQUENCE [LARGE SCALE GENOMIC DNA]</scope>
    <source>
        <strain evidence="2">LVBAO_FW01</strain>
        <tissue evidence="2">Leaves</tissue>
    </source>
</reference>
<organism evidence="2 3">
    <name type="scientific">Canavalia gladiata</name>
    <name type="common">Sword bean</name>
    <name type="synonym">Dolichos gladiatus</name>
    <dbReference type="NCBI Taxonomy" id="3824"/>
    <lineage>
        <taxon>Eukaryota</taxon>
        <taxon>Viridiplantae</taxon>
        <taxon>Streptophyta</taxon>
        <taxon>Embryophyta</taxon>
        <taxon>Tracheophyta</taxon>
        <taxon>Spermatophyta</taxon>
        <taxon>Magnoliopsida</taxon>
        <taxon>eudicotyledons</taxon>
        <taxon>Gunneridae</taxon>
        <taxon>Pentapetalae</taxon>
        <taxon>rosids</taxon>
        <taxon>fabids</taxon>
        <taxon>Fabales</taxon>
        <taxon>Fabaceae</taxon>
        <taxon>Papilionoideae</taxon>
        <taxon>50 kb inversion clade</taxon>
        <taxon>NPAAA clade</taxon>
        <taxon>indigoferoid/millettioid clade</taxon>
        <taxon>Phaseoleae</taxon>
        <taxon>Canavalia</taxon>
    </lineage>
</organism>
<keyword evidence="3" id="KW-1185">Reference proteome</keyword>
<sequence length="73" mass="8059">MFFFASLIHIVAMIVMMGYQPSTDHLVVVCVGVCVGVGVAYAKTLFNLHYYTLSLGSRLQCVSALHQRFKMGS</sequence>
<evidence type="ECO:0000313" key="2">
    <source>
        <dbReference type="EMBL" id="KAK7324894.1"/>
    </source>
</evidence>
<proteinExistence type="predicted"/>
<feature type="signal peptide" evidence="1">
    <location>
        <begin position="1"/>
        <end position="18"/>
    </location>
</feature>
<protein>
    <submittedName>
        <fullName evidence="2">Uncharacterized protein</fullName>
    </submittedName>
</protein>
<accession>A0AAN9KZN8</accession>
<feature type="chain" id="PRO_5044493050" evidence="1">
    <location>
        <begin position="19"/>
        <end position="73"/>
    </location>
</feature>
<gene>
    <name evidence="2" type="ORF">VNO77_28814</name>
</gene>
<evidence type="ECO:0000313" key="3">
    <source>
        <dbReference type="Proteomes" id="UP001367508"/>
    </source>
</evidence>
<comment type="caution">
    <text evidence="2">The sequence shown here is derived from an EMBL/GenBank/DDBJ whole genome shotgun (WGS) entry which is preliminary data.</text>
</comment>
<name>A0AAN9KZN8_CANGL</name>
<keyword evidence="1" id="KW-0732">Signal</keyword>